<gene>
    <name evidence="2" type="ORF">Bccel_1184</name>
</gene>
<name>A0A0L6JJJ1_9FIRM</name>
<sequence>MDLSKIDSCCKNEPAKLSEIEKVEAEAKIILPEIYKELLLQANGIYTNETIVIYGTNEILERYQTLQVEKYSSGYICIGDNSRPDVFLMKQDRNAYEVLITDCGYMNAQDPNGKILNFKNWVEEGCLDETESKEYMDMIGNRDSSVSYIEPYNVILVSTPKNGSRDLLVLKKVFDLEISIGDLLRGSKQLPFTIIRNITYAKALNRIEKLGELGEVIKLVPSSDE</sequence>
<accession>A0A0L6JJJ1</accession>
<evidence type="ECO:0000313" key="3">
    <source>
        <dbReference type="Proteomes" id="UP000036923"/>
    </source>
</evidence>
<protein>
    <submittedName>
        <fullName evidence="2">Cell wall assembly/cell proliferation coordinating protein, KNR4-like protein</fullName>
    </submittedName>
</protein>
<dbReference type="AlphaFoldDB" id="A0A0L6JJJ1"/>
<keyword evidence="3" id="KW-1185">Reference proteome</keyword>
<dbReference type="RefSeq" id="WP_036944162.1">
    <property type="nucleotide sequence ID" value="NZ_JQKC01000026.1"/>
</dbReference>
<dbReference type="OrthoDB" id="1739659at2"/>
<evidence type="ECO:0000259" key="1">
    <source>
        <dbReference type="SMART" id="SM00860"/>
    </source>
</evidence>
<dbReference type="Gene3D" id="3.40.1580.10">
    <property type="entry name" value="SMI1/KNR4-like"/>
    <property type="match status" value="1"/>
</dbReference>
<reference evidence="3" key="1">
    <citation type="submission" date="2015-07" db="EMBL/GenBank/DDBJ databases">
        <title>Near-Complete Genome Sequence of the Cellulolytic Bacterium Bacteroides (Pseudobacteroides) cellulosolvens ATCC 35603.</title>
        <authorList>
            <person name="Dassa B."/>
            <person name="Utturkar S.M."/>
            <person name="Klingeman D.M."/>
            <person name="Hurt R.A."/>
            <person name="Keller M."/>
            <person name="Xu J."/>
            <person name="Reddy Y.H.K."/>
            <person name="Borovok I."/>
            <person name="Grinberg I.R."/>
            <person name="Lamed R."/>
            <person name="Zhivin O."/>
            <person name="Bayer E.A."/>
            <person name="Brown S.D."/>
        </authorList>
    </citation>
    <scope>NUCLEOTIDE SEQUENCE [LARGE SCALE GENOMIC DNA]</scope>
    <source>
        <strain evidence="3">DSM 2933</strain>
    </source>
</reference>
<dbReference type="eggNOG" id="ENOG50336BM">
    <property type="taxonomic scope" value="Bacteria"/>
</dbReference>
<proteinExistence type="predicted"/>
<dbReference type="Proteomes" id="UP000036923">
    <property type="component" value="Unassembled WGS sequence"/>
</dbReference>
<dbReference type="SMART" id="SM00860">
    <property type="entry name" value="SMI1_KNR4"/>
    <property type="match status" value="1"/>
</dbReference>
<comment type="caution">
    <text evidence="2">The sequence shown here is derived from an EMBL/GenBank/DDBJ whole genome shotgun (WGS) entry which is preliminary data.</text>
</comment>
<dbReference type="InterPro" id="IPR037883">
    <property type="entry name" value="Knr4/Smi1-like_sf"/>
</dbReference>
<organism evidence="2 3">
    <name type="scientific">Pseudobacteroides cellulosolvens ATCC 35603 = DSM 2933</name>
    <dbReference type="NCBI Taxonomy" id="398512"/>
    <lineage>
        <taxon>Bacteria</taxon>
        <taxon>Bacillati</taxon>
        <taxon>Bacillota</taxon>
        <taxon>Clostridia</taxon>
        <taxon>Eubacteriales</taxon>
        <taxon>Oscillospiraceae</taxon>
        <taxon>Pseudobacteroides</taxon>
    </lineage>
</organism>
<dbReference type="Pfam" id="PF09346">
    <property type="entry name" value="SMI1_KNR4"/>
    <property type="match status" value="1"/>
</dbReference>
<evidence type="ECO:0000313" key="2">
    <source>
        <dbReference type="EMBL" id="KNY25924.1"/>
    </source>
</evidence>
<dbReference type="EMBL" id="LGTC01000001">
    <property type="protein sequence ID" value="KNY25924.1"/>
    <property type="molecule type" value="Genomic_DNA"/>
</dbReference>
<dbReference type="SUPFAM" id="SSF160631">
    <property type="entry name" value="SMI1/KNR4-like"/>
    <property type="match status" value="1"/>
</dbReference>
<dbReference type="InterPro" id="IPR018958">
    <property type="entry name" value="Knr4/Smi1-like_dom"/>
</dbReference>
<feature type="domain" description="Knr4/Smi1-like" evidence="1">
    <location>
        <begin position="14"/>
        <end position="124"/>
    </location>
</feature>